<feature type="signal peptide" evidence="14">
    <location>
        <begin position="1"/>
        <end position="24"/>
    </location>
</feature>
<evidence type="ECO:0000256" key="12">
    <source>
        <dbReference type="ARBA" id="ARBA00033211"/>
    </source>
</evidence>
<comment type="subcellular location">
    <subcellularLocation>
        <location evidence="2">Plastid</location>
        <location evidence="2">Chloroplast thylakoid lumen</location>
    </subcellularLocation>
</comment>
<dbReference type="EMBL" id="MH898941">
    <property type="protein sequence ID" value="QFR99804.1"/>
    <property type="molecule type" value="Genomic_DNA"/>
</dbReference>
<dbReference type="Gene3D" id="1.10.760.10">
    <property type="entry name" value="Cytochrome c-like domain"/>
    <property type="match status" value="1"/>
</dbReference>
<evidence type="ECO:0000256" key="8">
    <source>
        <dbReference type="ARBA" id="ARBA00023004"/>
    </source>
</evidence>
<comment type="function">
    <text evidence="1">Functions as an electron carrier between membrane-bound cytochrome b6-f and photosystem I in oxygenic photosynthesis.</text>
</comment>
<keyword evidence="5 13" id="KW-0349">Heme</keyword>
<dbReference type="InterPro" id="IPR009056">
    <property type="entry name" value="Cyt_c-like_dom"/>
</dbReference>
<evidence type="ECO:0000256" key="1">
    <source>
        <dbReference type="ARBA" id="ARBA00002347"/>
    </source>
</evidence>
<keyword evidence="7" id="KW-0249">Electron transport</keyword>
<keyword evidence="9" id="KW-0793">Thylakoid</keyword>
<dbReference type="GO" id="GO:0009543">
    <property type="term" value="C:chloroplast thylakoid lumen"/>
    <property type="evidence" value="ECO:0007669"/>
    <property type="project" value="UniProtKB-SubCell"/>
</dbReference>
<evidence type="ECO:0000256" key="9">
    <source>
        <dbReference type="ARBA" id="ARBA00023078"/>
    </source>
</evidence>
<reference evidence="16" key="1">
    <citation type="submission" date="2018-09" db="EMBL/GenBank/DDBJ databases">
        <title>Genomics and Phylogenetic analysis of three type specimens of Osmundea (Rhodomelaceae, Rhodophyta).</title>
        <authorList>
            <person name="Hughey J.R."/>
            <person name="Miller K.A."/>
        </authorList>
    </citation>
    <scope>NUCLEOTIDE SEQUENCE</scope>
</reference>
<evidence type="ECO:0000256" key="14">
    <source>
        <dbReference type="SAM" id="SignalP"/>
    </source>
</evidence>
<evidence type="ECO:0000256" key="6">
    <source>
        <dbReference type="ARBA" id="ARBA00022723"/>
    </source>
</evidence>
<sequence length="115" mass="12491">MKFILSLFSIFVVTLFIGLQLVSGQDEDVISIELGQRVFNDNCVACHLGGNNSVIGDKTLKLEALQENSKDSISAIVTQVTNGNGAMPPFGDKLQDNEIESVANYVLNQAKTNSW</sequence>
<dbReference type="SUPFAM" id="SSF46626">
    <property type="entry name" value="Cytochrome c"/>
    <property type="match status" value="1"/>
</dbReference>
<evidence type="ECO:0000256" key="10">
    <source>
        <dbReference type="ARBA" id="ARBA00030448"/>
    </source>
</evidence>
<evidence type="ECO:0000256" key="13">
    <source>
        <dbReference type="PROSITE-ProRule" id="PRU00433"/>
    </source>
</evidence>
<proteinExistence type="inferred from homology"/>
<accession>A0A7L4WNH0</accession>
<dbReference type="Pfam" id="PF13442">
    <property type="entry name" value="Cytochrome_CBB3"/>
    <property type="match status" value="1"/>
</dbReference>
<comment type="similarity">
    <text evidence="3">Belongs to the cytochrome c family. PetJ subfamily.</text>
</comment>
<geneLocation type="chloroplast" evidence="16"/>
<dbReference type="GeneID" id="60234841"/>
<keyword evidence="8 13" id="KW-0408">Iron</keyword>
<keyword evidence="4" id="KW-0813">Transport</keyword>
<dbReference type="InterPro" id="IPR023655">
    <property type="entry name" value="Cyt_C6"/>
</dbReference>
<dbReference type="GO" id="GO:0009055">
    <property type="term" value="F:electron transfer activity"/>
    <property type="evidence" value="ECO:0007669"/>
    <property type="project" value="InterPro"/>
</dbReference>
<dbReference type="GO" id="GO:0005506">
    <property type="term" value="F:iron ion binding"/>
    <property type="evidence" value="ECO:0007669"/>
    <property type="project" value="InterPro"/>
</dbReference>
<evidence type="ECO:0000256" key="7">
    <source>
        <dbReference type="ARBA" id="ARBA00022982"/>
    </source>
</evidence>
<dbReference type="InterPro" id="IPR036909">
    <property type="entry name" value="Cyt_c-like_dom_sf"/>
</dbReference>
<evidence type="ECO:0000259" key="15">
    <source>
        <dbReference type="PROSITE" id="PS51007"/>
    </source>
</evidence>
<evidence type="ECO:0000256" key="11">
    <source>
        <dbReference type="ARBA" id="ARBA00031247"/>
    </source>
</evidence>
<gene>
    <name evidence="16" type="primary">petJ</name>
</gene>
<keyword evidence="14" id="KW-0732">Signal</keyword>
<feature type="domain" description="Cytochrome c" evidence="15">
    <location>
        <begin position="30"/>
        <end position="110"/>
    </location>
</feature>
<evidence type="ECO:0000256" key="3">
    <source>
        <dbReference type="ARBA" id="ARBA00009650"/>
    </source>
</evidence>
<dbReference type="GO" id="GO:0020037">
    <property type="term" value="F:heme binding"/>
    <property type="evidence" value="ECO:0007669"/>
    <property type="project" value="InterPro"/>
</dbReference>
<name>A0A7L4WNH0_9FLOR</name>
<evidence type="ECO:0000256" key="4">
    <source>
        <dbReference type="ARBA" id="ARBA00022448"/>
    </source>
</evidence>
<keyword evidence="16" id="KW-0934">Plastid</keyword>
<organism evidence="16">
    <name type="scientific">Osmundea sinicola</name>
    <dbReference type="NCBI Taxonomy" id="290685"/>
    <lineage>
        <taxon>Eukaryota</taxon>
        <taxon>Rhodophyta</taxon>
        <taxon>Florideophyceae</taxon>
        <taxon>Rhodymeniophycidae</taxon>
        <taxon>Ceramiales</taxon>
        <taxon>Rhodomelaceae</taxon>
        <taxon>Laurencieae</taxon>
        <taxon>Osmundea</taxon>
    </lineage>
</organism>
<evidence type="ECO:0000313" key="16">
    <source>
        <dbReference type="EMBL" id="QFR99804.1"/>
    </source>
</evidence>
<dbReference type="PANTHER" id="PTHR34688">
    <property type="entry name" value="CYTOCHROME C6, CHLOROPLASTIC"/>
    <property type="match status" value="1"/>
</dbReference>
<dbReference type="InterPro" id="IPR008168">
    <property type="entry name" value="Cyt_C_IC"/>
</dbReference>
<feature type="chain" id="PRO_5029714471" description="Cytochrome c-553" evidence="14">
    <location>
        <begin position="25"/>
        <end position="115"/>
    </location>
</feature>
<keyword evidence="16" id="KW-0150">Chloroplast</keyword>
<protein>
    <recommendedName>
        <fullName evidence="12">Cytochrome c-553</fullName>
    </recommendedName>
    <alternativeName>
        <fullName evidence="11">Cytochrome c553</fullName>
    </alternativeName>
    <alternativeName>
        <fullName evidence="10">Soluble cytochrome f</fullName>
    </alternativeName>
</protein>
<keyword evidence="6 13" id="KW-0479">Metal-binding</keyword>
<dbReference type="PROSITE" id="PS51007">
    <property type="entry name" value="CYTC"/>
    <property type="match status" value="1"/>
</dbReference>
<dbReference type="RefSeq" id="YP_009944510.1">
    <property type="nucleotide sequence ID" value="NC_051457.1"/>
</dbReference>
<evidence type="ECO:0000256" key="2">
    <source>
        <dbReference type="ARBA" id="ARBA00004456"/>
    </source>
</evidence>
<evidence type="ECO:0000256" key="5">
    <source>
        <dbReference type="ARBA" id="ARBA00022617"/>
    </source>
</evidence>
<dbReference type="AlphaFoldDB" id="A0A7L4WNH0"/>
<dbReference type="PANTHER" id="PTHR34688:SF2">
    <property type="entry name" value="CYTOCHROME C6, CHLOROPLASTIC"/>
    <property type="match status" value="1"/>
</dbReference>
<dbReference type="PRINTS" id="PR00605">
    <property type="entry name" value="CYTCHROMECIC"/>
</dbReference>